<keyword evidence="9" id="KW-0805">Transcription regulation</keyword>
<dbReference type="Pfam" id="PF00176">
    <property type="entry name" value="SNF2-rel_dom"/>
    <property type="match status" value="1"/>
</dbReference>
<protein>
    <submittedName>
        <fullName evidence="16">Helicase, superfamily 1/2, ATP-binding domain-containing protein</fullName>
    </submittedName>
</protein>
<dbReference type="GO" id="GO:0005524">
    <property type="term" value="F:ATP binding"/>
    <property type="evidence" value="ECO:0007669"/>
    <property type="project" value="UniProtKB-KW"/>
</dbReference>
<dbReference type="AlphaFoldDB" id="A0A075AWZ8"/>
<feature type="domain" description="Helicase C-terminal" evidence="14">
    <location>
        <begin position="505"/>
        <end position="656"/>
    </location>
</feature>
<dbReference type="HOGENOM" id="CLU_000315_0_2_1"/>
<keyword evidence="3" id="KW-0677">Repeat</keyword>
<evidence type="ECO:0000256" key="4">
    <source>
        <dbReference type="ARBA" id="ARBA00022741"/>
    </source>
</evidence>
<keyword evidence="10" id="KW-0804">Transcription</keyword>
<dbReference type="SUPFAM" id="SSF46689">
    <property type="entry name" value="Homeodomain-like"/>
    <property type="match status" value="2"/>
</dbReference>
<feature type="region of interest" description="Disordered" evidence="12">
    <location>
        <begin position="1"/>
        <end position="30"/>
    </location>
</feature>
<evidence type="ECO:0000259" key="15">
    <source>
        <dbReference type="PROSITE" id="PS51293"/>
    </source>
</evidence>
<evidence type="ECO:0000256" key="3">
    <source>
        <dbReference type="ARBA" id="ARBA00022737"/>
    </source>
</evidence>
<dbReference type="GO" id="GO:0000785">
    <property type="term" value="C:chromatin"/>
    <property type="evidence" value="ECO:0007669"/>
    <property type="project" value="UniProtKB-ARBA"/>
</dbReference>
<reference evidence="19" key="2">
    <citation type="journal article" date="2018" name="Nat. Microbiol.">
        <title>Leveraging single-cell genomics to expand the fungal tree of life.</title>
        <authorList>
            <person name="Ahrendt S.R."/>
            <person name="Quandt C.A."/>
            <person name="Ciobanu D."/>
            <person name="Clum A."/>
            <person name="Salamov A."/>
            <person name="Andreopoulos B."/>
            <person name="Cheng J.F."/>
            <person name="Woyke T."/>
            <person name="Pelin A."/>
            <person name="Henrissat B."/>
            <person name="Reynolds N.K."/>
            <person name="Benny G.L."/>
            <person name="Smith M.E."/>
            <person name="James T.Y."/>
            <person name="Grigoriev I.V."/>
        </authorList>
    </citation>
    <scope>NUCLEOTIDE SEQUENCE [LARGE SCALE GENOMIC DNA]</scope>
    <source>
        <strain evidence="19">CSF55</strain>
    </source>
</reference>
<feature type="region of interest" description="Disordered" evidence="12">
    <location>
        <begin position="102"/>
        <end position="121"/>
    </location>
</feature>
<dbReference type="CDD" id="cd17997">
    <property type="entry name" value="DEXHc_SMARCA1_SMARCA5"/>
    <property type="match status" value="1"/>
</dbReference>
<reference evidence="16 18" key="1">
    <citation type="journal article" date="2013" name="Curr. Biol.">
        <title>Shared signatures of parasitism and phylogenomics unite Cryptomycota and microsporidia.</title>
        <authorList>
            <person name="James T.Y."/>
            <person name="Pelin A."/>
            <person name="Bonen L."/>
            <person name="Ahrendt S."/>
            <person name="Sain D."/>
            <person name="Corradi N."/>
            <person name="Stajich J.E."/>
        </authorList>
    </citation>
    <scope>NUCLEOTIDE SEQUENCE [LARGE SCALE GENOMIC DNA]</scope>
    <source>
        <strain evidence="16">CSF55</strain>
        <strain evidence="16">CSF55</strain>
    </source>
</reference>
<keyword evidence="18" id="KW-1185">Reference proteome</keyword>
<dbReference type="Pfam" id="PF09110">
    <property type="entry name" value="HAND"/>
    <property type="match status" value="1"/>
</dbReference>
<dbReference type="GO" id="GO:0042393">
    <property type="term" value="F:histone binding"/>
    <property type="evidence" value="ECO:0007669"/>
    <property type="project" value="TreeGrafter"/>
</dbReference>
<evidence type="ECO:0000313" key="18">
    <source>
        <dbReference type="Proteomes" id="UP000030755"/>
    </source>
</evidence>
<dbReference type="PROSITE" id="PS51192">
    <property type="entry name" value="HELICASE_ATP_BIND_1"/>
    <property type="match status" value="1"/>
</dbReference>
<dbReference type="GO" id="GO:0034728">
    <property type="term" value="P:nucleosome organization"/>
    <property type="evidence" value="ECO:0007669"/>
    <property type="project" value="TreeGrafter"/>
</dbReference>
<proteinExistence type="inferred from homology"/>
<keyword evidence="11" id="KW-0539">Nucleus</keyword>
<evidence type="ECO:0000256" key="5">
    <source>
        <dbReference type="ARBA" id="ARBA00022801"/>
    </source>
</evidence>
<dbReference type="GO" id="GO:0005634">
    <property type="term" value="C:nucleus"/>
    <property type="evidence" value="ECO:0007669"/>
    <property type="project" value="UniProtKB-SubCell"/>
</dbReference>
<feature type="compositionally biased region" description="Basic and acidic residues" evidence="12">
    <location>
        <begin position="87"/>
        <end position="96"/>
    </location>
</feature>
<dbReference type="InterPro" id="IPR015195">
    <property type="entry name" value="SLIDE"/>
</dbReference>
<dbReference type="SMART" id="SM00490">
    <property type="entry name" value="HELICc"/>
    <property type="match status" value="1"/>
</dbReference>
<dbReference type="InterPro" id="IPR027417">
    <property type="entry name" value="P-loop_NTPase"/>
</dbReference>
<dbReference type="Gene3D" id="1.10.10.60">
    <property type="entry name" value="Homeodomain-like"/>
    <property type="match status" value="2"/>
</dbReference>
<sequence length="1055" mass="123188">METSEPRPNIDSNSAEAISKVEIKREEDVPNAVEKIAQGGETDAFAEVKEEPVDVKIKMEENAEDGMQVESEERGEMSVDTEMASNEEERGSELDRDVKSENMEVEEVEEKKVGKKKTHAQNKAEDAMKRYRFLLGQTDIFKHFIDPEKLGIDMNELNVNKKRKTEKEEDKELMDQDEDGVITNLRESPRYVKGTMRDYQLQGLNWMISLYENGINGILADEMGLGKTLQSISMLGYLKHMRGIRGSHLVIVPKSTLQNWKNEFNKWVPDFDAFIFHGNQQERAELIGERIKTMDFEICITSFEICILEKSALKKITWEYIVIDEAHRIKNENSLLSQIVRLFECRNRLLLTGTPLQNNLHELWALLNFLLPDVFKSAEDFDLWFEKHGNDQEKMVIQLRKILEPFLMRRLKADVEHSLLPKKEVNLYVGMTEMQKKYYQKCLEKDIDAVNGGITGKRQNKNRLLNIVMQLRKCCNHPYLFDGAEPGPPYSTGEHLVYNSGKMIVLDKLLKKMRDNGSRVLIFSQMSRVLDILEDYCNYRGYECCRIDGQTPHEERIEAIEEYNKPNSSKFVFLLTTRAGGLGINLATADVVVLYDSDWNPQADLQAQDRAHRIGQTKQVYVFRFITENSIEEKIIERAIQKLRLDQLVIQNGKRDNLNQKLGQEDLLTMIRHGAQDAFIEGSTVIDEDIEIVLNKGEEKTRELMKKYETAGLEDLQKFNVDNSFNTYEWDGKDFSKKKNKSLFILETSKRERKSNYAIDSYYRDTLGIQITRGPSSKAPRAPKQPAIYDYQFYPLRLIELFTKENLYYRKSVDYKVVQRKPEKNETLEQVELQAIQEQEKIDNAEPLNEEEEIEKDKLIHLGYGNWTRKDFQQFIKGCEKFGRNNFVEIEKEVETKSLDEIKDYSKVFWSRITELSDHEKIVSSIEKGELKLKKIQEIQSLIDNKITSVKKPLQDLSLSNCKSKSFSEIEDRFLLLKIHQIGYSTDDLYEKIRFEIKNSHLFKFNWFFRSRNANELMKRCQTLIASLQKESEIEERKKRKSIQQSTKPKKSKNE</sequence>
<dbReference type="Proteomes" id="UP000030755">
    <property type="component" value="Unassembled WGS sequence"/>
</dbReference>
<comment type="subcellular location">
    <subcellularLocation>
        <location evidence="1">Nucleus</location>
    </subcellularLocation>
</comment>
<dbReference type="SUPFAM" id="SSF52540">
    <property type="entry name" value="P-loop containing nucleoside triphosphate hydrolases"/>
    <property type="match status" value="2"/>
</dbReference>
<dbReference type="InterPro" id="IPR017884">
    <property type="entry name" value="SANT_dom"/>
</dbReference>
<evidence type="ECO:0000256" key="10">
    <source>
        <dbReference type="ARBA" id="ARBA00023163"/>
    </source>
</evidence>
<keyword evidence="7 16" id="KW-0067">ATP-binding</keyword>
<evidence type="ECO:0000256" key="6">
    <source>
        <dbReference type="ARBA" id="ARBA00022806"/>
    </source>
</evidence>
<evidence type="ECO:0000259" key="14">
    <source>
        <dbReference type="PROSITE" id="PS51194"/>
    </source>
</evidence>
<name>A0A075AWZ8_ROZAC</name>
<comment type="similarity">
    <text evidence="2">Belongs to the SNF2/RAD54 helicase family. ISWI subfamily.</text>
</comment>
<dbReference type="InterPro" id="IPR001005">
    <property type="entry name" value="SANT/Myb"/>
</dbReference>
<dbReference type="OrthoDB" id="5857104at2759"/>
<dbReference type="InterPro" id="IPR015194">
    <property type="entry name" value="ISWI_HAND-dom"/>
</dbReference>
<evidence type="ECO:0000256" key="7">
    <source>
        <dbReference type="ARBA" id="ARBA00022840"/>
    </source>
</evidence>
<dbReference type="PROSITE" id="PS51194">
    <property type="entry name" value="HELICASE_CTER"/>
    <property type="match status" value="1"/>
</dbReference>
<dbReference type="InterPro" id="IPR000330">
    <property type="entry name" value="SNF2_N"/>
</dbReference>
<evidence type="ECO:0000256" key="1">
    <source>
        <dbReference type="ARBA" id="ARBA00004123"/>
    </source>
</evidence>
<organism evidence="16 18">
    <name type="scientific">Rozella allomycis (strain CSF55)</name>
    <dbReference type="NCBI Taxonomy" id="988480"/>
    <lineage>
        <taxon>Eukaryota</taxon>
        <taxon>Fungi</taxon>
        <taxon>Fungi incertae sedis</taxon>
        <taxon>Cryptomycota</taxon>
        <taxon>Cryptomycota incertae sedis</taxon>
        <taxon>Rozella</taxon>
    </lineage>
</organism>
<evidence type="ECO:0000259" key="13">
    <source>
        <dbReference type="PROSITE" id="PS51192"/>
    </source>
</evidence>
<dbReference type="Pfam" id="PF00271">
    <property type="entry name" value="Helicase_C"/>
    <property type="match status" value="1"/>
</dbReference>
<accession>A0A075AWZ8</accession>
<dbReference type="Gene3D" id="1.10.1040.30">
    <property type="entry name" value="ISWI, HAND domain"/>
    <property type="match status" value="1"/>
</dbReference>
<dbReference type="SMART" id="SM00717">
    <property type="entry name" value="SANT"/>
    <property type="match status" value="2"/>
</dbReference>
<dbReference type="FunFam" id="3.40.50.300:FF:000082">
    <property type="entry name" value="ISWI chromatin remodeling complex ATPase ISW1"/>
    <property type="match status" value="1"/>
</dbReference>
<dbReference type="GO" id="GO:0140658">
    <property type="term" value="F:ATP-dependent chromatin remodeler activity"/>
    <property type="evidence" value="ECO:0007669"/>
    <property type="project" value="TreeGrafter"/>
</dbReference>
<keyword evidence="4" id="KW-0547">Nucleotide-binding</keyword>
<feature type="compositionally biased region" description="Basic residues" evidence="12">
    <location>
        <begin position="1038"/>
        <end position="1055"/>
    </location>
</feature>
<dbReference type="GO" id="GO:0045944">
    <property type="term" value="P:positive regulation of transcription by RNA polymerase II"/>
    <property type="evidence" value="ECO:0007669"/>
    <property type="project" value="UniProtKB-ARBA"/>
</dbReference>
<dbReference type="GO" id="GO:0016887">
    <property type="term" value="F:ATP hydrolysis activity"/>
    <property type="evidence" value="ECO:0007669"/>
    <property type="project" value="TreeGrafter"/>
</dbReference>
<evidence type="ECO:0000256" key="9">
    <source>
        <dbReference type="ARBA" id="ARBA00023015"/>
    </source>
</evidence>
<evidence type="ECO:0000256" key="12">
    <source>
        <dbReference type="SAM" id="MobiDB-lite"/>
    </source>
</evidence>
<feature type="domain" description="SANT" evidence="15">
    <location>
        <begin position="862"/>
        <end position="914"/>
    </location>
</feature>
<keyword evidence="5" id="KW-0378">Hydrolase</keyword>
<dbReference type="Gene3D" id="3.40.50.300">
    <property type="entry name" value="P-loop containing nucleotide triphosphate hydrolases"/>
    <property type="match status" value="1"/>
</dbReference>
<dbReference type="CDD" id="cd18793">
    <property type="entry name" value="SF2_C_SNF"/>
    <property type="match status" value="1"/>
</dbReference>
<dbReference type="InterPro" id="IPR038718">
    <property type="entry name" value="SNF2-like_sf"/>
</dbReference>
<feature type="region of interest" description="Disordered" evidence="12">
    <location>
        <begin position="59"/>
        <end position="96"/>
    </location>
</feature>
<dbReference type="FunFam" id="3.40.50.10810:FF:000002">
    <property type="entry name" value="ISWI chromatin-remodeling complex ATPase CHR11 isoform A"/>
    <property type="match status" value="1"/>
</dbReference>
<evidence type="ECO:0000256" key="2">
    <source>
        <dbReference type="ARBA" id="ARBA00009687"/>
    </source>
</evidence>
<dbReference type="GO" id="GO:0031491">
    <property type="term" value="F:nucleosome binding"/>
    <property type="evidence" value="ECO:0007669"/>
    <property type="project" value="InterPro"/>
</dbReference>
<evidence type="ECO:0000313" key="16">
    <source>
        <dbReference type="EMBL" id="EPZ34649.1"/>
    </source>
</evidence>
<dbReference type="Proteomes" id="UP000281549">
    <property type="component" value="Unassembled WGS sequence"/>
</dbReference>
<dbReference type="InterPro" id="IPR049730">
    <property type="entry name" value="SNF2/RAD54-like_C"/>
</dbReference>
<dbReference type="STRING" id="988480.A0A075AWZ8"/>
<dbReference type="PANTHER" id="PTHR45623:SF49">
    <property type="entry name" value="SWI_SNF-RELATED MATRIX-ASSOCIATED ACTIN-DEPENDENT REGULATOR OF CHROMATIN SUBFAMILY A MEMBER 5"/>
    <property type="match status" value="1"/>
</dbReference>
<evidence type="ECO:0000256" key="8">
    <source>
        <dbReference type="ARBA" id="ARBA00022853"/>
    </source>
</evidence>
<dbReference type="OMA" id="VHDYQFF"/>
<dbReference type="InterPro" id="IPR009057">
    <property type="entry name" value="Homeodomain-like_sf"/>
</dbReference>
<dbReference type="PANTHER" id="PTHR45623">
    <property type="entry name" value="CHROMODOMAIN-HELICASE-DNA-BINDING PROTEIN 3-RELATED-RELATED"/>
    <property type="match status" value="1"/>
</dbReference>
<dbReference type="GO" id="GO:0004386">
    <property type="term" value="F:helicase activity"/>
    <property type="evidence" value="ECO:0007669"/>
    <property type="project" value="UniProtKB-KW"/>
</dbReference>
<dbReference type="SUPFAM" id="SSF101224">
    <property type="entry name" value="HAND domain of the nucleosome remodeling ATPase ISWI"/>
    <property type="match status" value="1"/>
</dbReference>
<evidence type="ECO:0000313" key="17">
    <source>
        <dbReference type="EMBL" id="RKP21558.1"/>
    </source>
</evidence>
<evidence type="ECO:0000256" key="11">
    <source>
        <dbReference type="ARBA" id="ARBA00023242"/>
    </source>
</evidence>
<dbReference type="CDD" id="cd00167">
    <property type="entry name" value="SANT"/>
    <property type="match status" value="1"/>
</dbReference>
<dbReference type="EMBL" id="KE560931">
    <property type="protein sequence ID" value="EPZ34649.1"/>
    <property type="molecule type" value="Genomic_DNA"/>
</dbReference>
<feature type="compositionally biased region" description="Basic and acidic residues" evidence="12">
    <location>
        <begin position="19"/>
        <end position="28"/>
    </location>
</feature>
<dbReference type="InterPro" id="IPR001650">
    <property type="entry name" value="Helicase_C-like"/>
</dbReference>
<dbReference type="EMBL" id="ML004945">
    <property type="protein sequence ID" value="RKP21558.1"/>
    <property type="molecule type" value="Genomic_DNA"/>
</dbReference>
<dbReference type="GO" id="GO:0003677">
    <property type="term" value="F:DNA binding"/>
    <property type="evidence" value="ECO:0007669"/>
    <property type="project" value="InterPro"/>
</dbReference>
<dbReference type="InterPro" id="IPR014001">
    <property type="entry name" value="Helicase_ATP-bd"/>
</dbReference>
<keyword evidence="6 16" id="KW-0347">Helicase</keyword>
<keyword evidence="8" id="KW-0156">Chromatin regulator</keyword>
<dbReference type="SMART" id="SM00487">
    <property type="entry name" value="DEXDc"/>
    <property type="match status" value="1"/>
</dbReference>
<gene>
    <name evidence="16" type="ORF">O9G_002967</name>
    <name evidence="17" type="ORF">ROZALSC1DRAFT_27044</name>
</gene>
<dbReference type="Pfam" id="PF09111">
    <property type="entry name" value="SLIDE"/>
    <property type="match status" value="1"/>
</dbReference>
<reference evidence="17" key="3">
    <citation type="submission" date="2018-08" db="EMBL/GenBank/DDBJ databases">
        <title>Leveraging single-cell genomics to expand the Fungal Tree of Life.</title>
        <authorList>
            <consortium name="DOE Joint Genome Institute"/>
            <person name="Ahrendt S.R."/>
            <person name="Quandt C.A."/>
            <person name="Ciobanu D."/>
            <person name="Clum A."/>
            <person name="Salamov A."/>
            <person name="Andreopoulos B."/>
            <person name="Cheng J.-F."/>
            <person name="Woyke T."/>
            <person name="Pelin A."/>
            <person name="Henrissat B."/>
            <person name="Reynolds N."/>
            <person name="Benny G.L."/>
            <person name="Smith M.E."/>
            <person name="James T.Y."/>
            <person name="Grigoriev I.V."/>
        </authorList>
    </citation>
    <scope>NUCLEOTIDE SEQUENCE</scope>
    <source>
        <strain evidence="17">CSF55</strain>
    </source>
</reference>
<dbReference type="InterPro" id="IPR044754">
    <property type="entry name" value="Isw1/2_DEXHc"/>
</dbReference>
<evidence type="ECO:0000313" key="19">
    <source>
        <dbReference type="Proteomes" id="UP000281549"/>
    </source>
</evidence>
<dbReference type="InterPro" id="IPR036306">
    <property type="entry name" value="ISWI_HAND-dom_sf"/>
</dbReference>
<dbReference type="Gene3D" id="3.40.50.10810">
    <property type="entry name" value="Tandem AAA-ATPase domain"/>
    <property type="match status" value="1"/>
</dbReference>
<feature type="region of interest" description="Disordered" evidence="12">
    <location>
        <begin position="1032"/>
        <end position="1055"/>
    </location>
</feature>
<feature type="domain" description="Helicase ATP-binding" evidence="13">
    <location>
        <begin position="208"/>
        <end position="373"/>
    </location>
</feature>
<dbReference type="PROSITE" id="PS51293">
    <property type="entry name" value="SANT"/>
    <property type="match status" value="1"/>
</dbReference>